<dbReference type="AlphaFoldDB" id="A0A1A9VS26"/>
<name>A0A1A9VS26_GLOAU</name>
<evidence type="ECO:0000313" key="2">
    <source>
        <dbReference type="Proteomes" id="UP000078200"/>
    </source>
</evidence>
<evidence type="ECO:0000313" key="1">
    <source>
        <dbReference type="EnsemblMetazoa" id="GAUT045717-PA"/>
    </source>
</evidence>
<keyword evidence="2" id="KW-1185">Reference proteome</keyword>
<dbReference type="Proteomes" id="UP000078200">
    <property type="component" value="Unassembled WGS sequence"/>
</dbReference>
<dbReference type="EnsemblMetazoa" id="GAUT045717-RA">
    <property type="protein sequence ID" value="GAUT045717-PA"/>
    <property type="gene ID" value="GAUT045717"/>
</dbReference>
<dbReference type="VEuPathDB" id="VectorBase:GAUT045717"/>
<sequence length="76" mass="8663">MANGNPRLLDEIEGILSDTREEIPIEEIYKAVKRYCETNKPREKFNRAIGEAVNLGIADHRNTLEYKGVEDEDEAA</sequence>
<reference evidence="1" key="1">
    <citation type="submission" date="2020-05" db="UniProtKB">
        <authorList>
            <consortium name="EnsemblMetazoa"/>
        </authorList>
    </citation>
    <scope>IDENTIFICATION</scope>
    <source>
        <strain evidence="1">TTRI</strain>
    </source>
</reference>
<proteinExistence type="predicted"/>
<accession>A0A1A9VS26</accession>
<organism evidence="1 2">
    <name type="scientific">Glossina austeni</name>
    <name type="common">Savannah tsetse fly</name>
    <dbReference type="NCBI Taxonomy" id="7395"/>
    <lineage>
        <taxon>Eukaryota</taxon>
        <taxon>Metazoa</taxon>
        <taxon>Ecdysozoa</taxon>
        <taxon>Arthropoda</taxon>
        <taxon>Hexapoda</taxon>
        <taxon>Insecta</taxon>
        <taxon>Pterygota</taxon>
        <taxon>Neoptera</taxon>
        <taxon>Endopterygota</taxon>
        <taxon>Diptera</taxon>
        <taxon>Brachycera</taxon>
        <taxon>Muscomorpha</taxon>
        <taxon>Hippoboscoidea</taxon>
        <taxon>Glossinidae</taxon>
        <taxon>Glossina</taxon>
    </lineage>
</organism>
<protein>
    <submittedName>
        <fullName evidence="1">Uncharacterized protein</fullName>
    </submittedName>
</protein>